<dbReference type="EMBL" id="AORV01000028">
    <property type="protein sequence ID" value="EMS72374.1"/>
    <property type="molecule type" value="Genomic_DNA"/>
</dbReference>
<dbReference type="SUPFAM" id="SSF48208">
    <property type="entry name" value="Six-hairpin glycosidases"/>
    <property type="match status" value="1"/>
</dbReference>
<proteinExistence type="predicted"/>
<protein>
    <submittedName>
        <fullName evidence="1">Glycoside hydrolase family 8 protein</fullName>
    </submittedName>
</protein>
<dbReference type="eggNOG" id="COG3405">
    <property type="taxonomic scope" value="Bacteria"/>
</dbReference>
<keyword evidence="2" id="KW-1185">Reference proteome</keyword>
<sequence length="189" mass="21886">MLLIMVGRAEIDGENVNKKSNYMDRPFWQKAAGASRQYLHISCDKDTGMAPEYAEFDGTPKKLFRDFQFYSDAYRVAMNIGLDAAWFNKDASLGEIVDRLQVFFSENTTFGQYKAYTIKGEPFDEPAMHSVAIIATNAAGSLAARGKYRLQWVRDFWELPLRKGERRYYDNCLYFFCLLMLAGEYNMYI</sequence>
<accession>S0FT90</accession>
<evidence type="ECO:0000313" key="2">
    <source>
        <dbReference type="Proteomes" id="UP000014155"/>
    </source>
</evidence>
<name>S0FT90_RUMCE</name>
<dbReference type="AlphaFoldDB" id="S0FT90"/>
<organism evidence="1 2">
    <name type="scientific">Ruminiclostridium cellobioparum subsp. termitidis CT1112</name>
    <dbReference type="NCBI Taxonomy" id="1195236"/>
    <lineage>
        <taxon>Bacteria</taxon>
        <taxon>Bacillati</taxon>
        <taxon>Bacillota</taxon>
        <taxon>Clostridia</taxon>
        <taxon>Eubacteriales</taxon>
        <taxon>Oscillospiraceae</taxon>
        <taxon>Ruminiclostridium</taxon>
    </lineage>
</organism>
<dbReference type="Proteomes" id="UP000014155">
    <property type="component" value="Unassembled WGS sequence"/>
</dbReference>
<dbReference type="GO" id="GO:0005975">
    <property type="term" value="P:carbohydrate metabolic process"/>
    <property type="evidence" value="ECO:0007669"/>
    <property type="project" value="InterPro"/>
</dbReference>
<dbReference type="InterPro" id="IPR012341">
    <property type="entry name" value="6hp_glycosidase-like_sf"/>
</dbReference>
<evidence type="ECO:0000313" key="1">
    <source>
        <dbReference type="EMBL" id="EMS72374.1"/>
    </source>
</evidence>
<comment type="caution">
    <text evidence="1">The sequence shown here is derived from an EMBL/GenBank/DDBJ whole genome shotgun (WGS) entry which is preliminary data.</text>
</comment>
<dbReference type="PATRIC" id="fig|1195236.3.peg.2109"/>
<dbReference type="STRING" id="1195236.CTER_1787"/>
<gene>
    <name evidence="1" type="ORF">CTER_1787</name>
</gene>
<keyword evidence="1" id="KW-0378">Hydrolase</keyword>
<dbReference type="Gene3D" id="1.50.10.10">
    <property type="match status" value="1"/>
</dbReference>
<dbReference type="GO" id="GO:0016787">
    <property type="term" value="F:hydrolase activity"/>
    <property type="evidence" value="ECO:0007669"/>
    <property type="project" value="UniProtKB-KW"/>
</dbReference>
<dbReference type="InterPro" id="IPR008928">
    <property type="entry name" value="6-hairpin_glycosidase_sf"/>
</dbReference>
<reference evidence="1 2" key="1">
    <citation type="journal article" date="2013" name="Genome Announc.">
        <title>Draft Genome Sequence of the Cellulolytic, Mesophilic, Anaerobic Bacterium Clostridium termitidis Strain CT1112 (DSM 5398).</title>
        <authorList>
            <person name="Lal S."/>
            <person name="Ramachandran U."/>
            <person name="Zhang X."/>
            <person name="Munir R."/>
            <person name="Sparling R."/>
            <person name="Levin D.B."/>
        </authorList>
    </citation>
    <scope>NUCLEOTIDE SEQUENCE [LARGE SCALE GENOMIC DNA]</scope>
    <source>
        <strain evidence="1 2">CT1112</strain>
    </source>
</reference>